<comment type="caution">
    <text evidence="1">The sequence shown here is derived from an EMBL/GenBank/DDBJ whole genome shotgun (WGS) entry which is preliminary data.</text>
</comment>
<reference evidence="1" key="1">
    <citation type="journal article" date="2015" name="Nature">
        <title>Complex archaea that bridge the gap between prokaryotes and eukaryotes.</title>
        <authorList>
            <person name="Spang A."/>
            <person name="Saw J.H."/>
            <person name="Jorgensen S.L."/>
            <person name="Zaremba-Niedzwiedzka K."/>
            <person name="Martijn J."/>
            <person name="Lind A.E."/>
            <person name="van Eijk R."/>
            <person name="Schleper C."/>
            <person name="Guy L."/>
            <person name="Ettema T.J."/>
        </authorList>
    </citation>
    <scope>NUCLEOTIDE SEQUENCE</scope>
</reference>
<gene>
    <name evidence="1" type="ORF">LCGC14_2439750</name>
</gene>
<dbReference type="EMBL" id="LAZR01037512">
    <property type="protein sequence ID" value="KKL22010.1"/>
    <property type="molecule type" value="Genomic_DNA"/>
</dbReference>
<accession>A0A0F9BJH6</accession>
<dbReference type="AlphaFoldDB" id="A0A0F9BJH6"/>
<name>A0A0F9BJH6_9ZZZZ</name>
<sequence>MKIVARNQHMHCFTVTTLVVDAPDVLAANLRLSNDEMQAMATFCMTILGINERRIAALGREGSGDTSTSSEQEKT</sequence>
<evidence type="ECO:0000313" key="1">
    <source>
        <dbReference type="EMBL" id="KKL22010.1"/>
    </source>
</evidence>
<proteinExistence type="predicted"/>
<protein>
    <submittedName>
        <fullName evidence="1">Uncharacterized protein</fullName>
    </submittedName>
</protein>
<organism evidence="1">
    <name type="scientific">marine sediment metagenome</name>
    <dbReference type="NCBI Taxonomy" id="412755"/>
    <lineage>
        <taxon>unclassified sequences</taxon>
        <taxon>metagenomes</taxon>
        <taxon>ecological metagenomes</taxon>
    </lineage>
</organism>